<sequence length="270" mass="31412">MPGFRDRAKRPWLDQDPLSKLPREKNVFTELADKMFTHALVFERVERDASCMFSRMWYDWKRENATQRSHIYHCRTDASWPKDMGLSVTFLPDTLTTNAVLLGCGHYETDATILTRRLSDSDMSILHPVLAPATFADIERDRQIKLVCDKLDELHRIAKVEIGSNYHLFSFVEHSCQVPPLSSKETAVLWLEAERLEVGLINWQHQLRKMIEHVEELDAIEFTSDKATYTNQQLQQFREAGVRIKDHVIVTCSTSCDTVSLLMRIFKRNI</sequence>
<dbReference type="OrthoDB" id="3561681at2759"/>
<dbReference type="AlphaFoldDB" id="A0A9P9E8L1"/>
<organism evidence="1 2">
    <name type="scientific">Dactylonectria estremocensis</name>
    <dbReference type="NCBI Taxonomy" id="1079267"/>
    <lineage>
        <taxon>Eukaryota</taxon>
        <taxon>Fungi</taxon>
        <taxon>Dikarya</taxon>
        <taxon>Ascomycota</taxon>
        <taxon>Pezizomycotina</taxon>
        <taxon>Sordariomycetes</taxon>
        <taxon>Hypocreomycetidae</taxon>
        <taxon>Hypocreales</taxon>
        <taxon>Nectriaceae</taxon>
        <taxon>Dactylonectria</taxon>
    </lineage>
</organism>
<protein>
    <submittedName>
        <fullName evidence="1">Uncharacterized protein</fullName>
    </submittedName>
</protein>
<evidence type="ECO:0000313" key="2">
    <source>
        <dbReference type="Proteomes" id="UP000717696"/>
    </source>
</evidence>
<dbReference type="EMBL" id="JAGMUU010000017">
    <property type="protein sequence ID" value="KAH7134574.1"/>
    <property type="molecule type" value="Genomic_DNA"/>
</dbReference>
<accession>A0A9P9E8L1</accession>
<reference evidence="1" key="1">
    <citation type="journal article" date="2021" name="Nat. Commun.">
        <title>Genetic determinants of endophytism in the Arabidopsis root mycobiome.</title>
        <authorList>
            <person name="Mesny F."/>
            <person name="Miyauchi S."/>
            <person name="Thiergart T."/>
            <person name="Pickel B."/>
            <person name="Atanasova L."/>
            <person name="Karlsson M."/>
            <person name="Huettel B."/>
            <person name="Barry K.W."/>
            <person name="Haridas S."/>
            <person name="Chen C."/>
            <person name="Bauer D."/>
            <person name="Andreopoulos W."/>
            <person name="Pangilinan J."/>
            <person name="LaButti K."/>
            <person name="Riley R."/>
            <person name="Lipzen A."/>
            <person name="Clum A."/>
            <person name="Drula E."/>
            <person name="Henrissat B."/>
            <person name="Kohler A."/>
            <person name="Grigoriev I.V."/>
            <person name="Martin F.M."/>
            <person name="Hacquard S."/>
        </authorList>
    </citation>
    <scope>NUCLEOTIDE SEQUENCE</scope>
    <source>
        <strain evidence="1">MPI-CAGE-AT-0021</strain>
    </source>
</reference>
<proteinExistence type="predicted"/>
<comment type="caution">
    <text evidence="1">The sequence shown here is derived from an EMBL/GenBank/DDBJ whole genome shotgun (WGS) entry which is preliminary data.</text>
</comment>
<name>A0A9P9E8L1_9HYPO</name>
<gene>
    <name evidence="1" type="ORF">B0J13DRAFT_528676</name>
</gene>
<keyword evidence="2" id="KW-1185">Reference proteome</keyword>
<dbReference type="Proteomes" id="UP000717696">
    <property type="component" value="Unassembled WGS sequence"/>
</dbReference>
<evidence type="ECO:0000313" key="1">
    <source>
        <dbReference type="EMBL" id="KAH7134574.1"/>
    </source>
</evidence>